<dbReference type="EMBL" id="SLWS01000006">
    <property type="protein sequence ID" value="TCO57373.1"/>
    <property type="molecule type" value="Genomic_DNA"/>
</dbReference>
<evidence type="ECO:0000313" key="2">
    <source>
        <dbReference type="Proteomes" id="UP000295680"/>
    </source>
</evidence>
<organism evidence="1 2">
    <name type="scientific">Actinocrispum wychmicini</name>
    <dbReference type="NCBI Taxonomy" id="1213861"/>
    <lineage>
        <taxon>Bacteria</taxon>
        <taxon>Bacillati</taxon>
        <taxon>Actinomycetota</taxon>
        <taxon>Actinomycetes</taxon>
        <taxon>Pseudonocardiales</taxon>
        <taxon>Pseudonocardiaceae</taxon>
        <taxon>Actinocrispum</taxon>
    </lineage>
</organism>
<evidence type="ECO:0000313" key="1">
    <source>
        <dbReference type="EMBL" id="TCO57373.1"/>
    </source>
</evidence>
<name>A0A4R2JCR9_9PSEU</name>
<protein>
    <submittedName>
        <fullName evidence="1">Uncharacterized protein</fullName>
    </submittedName>
</protein>
<dbReference type="AlphaFoldDB" id="A0A4R2JCR9"/>
<proteinExistence type="predicted"/>
<reference evidence="1 2" key="1">
    <citation type="submission" date="2019-03" db="EMBL/GenBank/DDBJ databases">
        <title>Genomic Encyclopedia of Type Strains, Phase IV (KMG-IV): sequencing the most valuable type-strain genomes for metagenomic binning, comparative biology and taxonomic classification.</title>
        <authorList>
            <person name="Goeker M."/>
        </authorList>
    </citation>
    <scope>NUCLEOTIDE SEQUENCE [LARGE SCALE GENOMIC DNA]</scope>
    <source>
        <strain evidence="1 2">DSM 45934</strain>
    </source>
</reference>
<comment type="caution">
    <text evidence="1">The sequence shown here is derived from an EMBL/GenBank/DDBJ whole genome shotgun (WGS) entry which is preliminary data.</text>
</comment>
<sequence length="45" mass="4648">MGPGGFAPSIVDKSEYAGGIVTDSHFPVTVSDVGATTVHIRTLYP</sequence>
<dbReference type="Proteomes" id="UP000295680">
    <property type="component" value="Unassembled WGS sequence"/>
</dbReference>
<gene>
    <name evidence="1" type="ORF">EV192_106850</name>
</gene>
<keyword evidence="2" id="KW-1185">Reference proteome</keyword>
<accession>A0A4R2JCR9</accession>